<evidence type="ECO:0000313" key="8">
    <source>
        <dbReference type="Proteomes" id="UP000291106"/>
    </source>
</evidence>
<reference evidence="7 8" key="1">
    <citation type="submission" date="2019-02" db="EMBL/GenBank/DDBJ databases">
        <title>Shewanella sp. D4-2 isolated from Dokdo Island.</title>
        <authorList>
            <person name="Baek K."/>
        </authorList>
    </citation>
    <scope>NUCLEOTIDE SEQUENCE [LARGE SCALE GENOMIC DNA]</scope>
    <source>
        <strain evidence="7 8">D4-2</strain>
    </source>
</reference>
<dbReference type="GO" id="GO:0016020">
    <property type="term" value="C:membrane"/>
    <property type="evidence" value="ECO:0007669"/>
    <property type="project" value="UniProtKB-SubCell"/>
</dbReference>
<keyword evidence="4 5" id="KW-0472">Membrane</keyword>
<dbReference type="InterPro" id="IPR050925">
    <property type="entry name" value="Rhomboid_protease_S54"/>
</dbReference>
<dbReference type="InterPro" id="IPR022764">
    <property type="entry name" value="Peptidase_S54_rhomboid_dom"/>
</dbReference>
<evidence type="ECO:0000259" key="6">
    <source>
        <dbReference type="Pfam" id="PF01694"/>
    </source>
</evidence>
<keyword evidence="8" id="KW-1185">Reference proteome</keyword>
<gene>
    <name evidence="7" type="primary">rrtA</name>
    <name evidence="7" type="ORF">EXU30_19970</name>
</gene>
<dbReference type="OrthoDB" id="196054at2"/>
<dbReference type="KEGG" id="smai:EXU30_19970"/>
<feature type="transmembrane region" description="Helical" evidence="5">
    <location>
        <begin position="12"/>
        <end position="33"/>
    </location>
</feature>
<proteinExistence type="predicted"/>
<evidence type="ECO:0000256" key="1">
    <source>
        <dbReference type="ARBA" id="ARBA00004141"/>
    </source>
</evidence>
<organism evidence="7 8">
    <name type="scientific">Shewanella maritima</name>
    <dbReference type="NCBI Taxonomy" id="2520507"/>
    <lineage>
        <taxon>Bacteria</taxon>
        <taxon>Pseudomonadati</taxon>
        <taxon>Pseudomonadota</taxon>
        <taxon>Gammaproteobacteria</taxon>
        <taxon>Alteromonadales</taxon>
        <taxon>Shewanellaceae</taxon>
        <taxon>Shewanella</taxon>
    </lineage>
</organism>
<evidence type="ECO:0000256" key="5">
    <source>
        <dbReference type="SAM" id="Phobius"/>
    </source>
</evidence>
<dbReference type="EMBL" id="CP036200">
    <property type="protein sequence ID" value="QBF84697.1"/>
    <property type="molecule type" value="Genomic_DNA"/>
</dbReference>
<comment type="subcellular location">
    <subcellularLocation>
        <location evidence="1">Membrane</location>
        <topology evidence="1">Multi-pass membrane protein</topology>
    </subcellularLocation>
</comment>
<feature type="transmembrane region" description="Helical" evidence="5">
    <location>
        <begin position="63"/>
        <end position="80"/>
    </location>
</feature>
<dbReference type="Gene3D" id="1.20.1540.10">
    <property type="entry name" value="Rhomboid-like"/>
    <property type="match status" value="1"/>
</dbReference>
<protein>
    <submittedName>
        <fullName evidence="7">Rhombosortase</fullName>
        <ecNumber evidence="7">3.4.21.-</ecNumber>
    </submittedName>
</protein>
<dbReference type="InterPro" id="IPR035952">
    <property type="entry name" value="Rhomboid-like_sf"/>
</dbReference>
<dbReference type="Proteomes" id="UP000291106">
    <property type="component" value="Chromosome"/>
</dbReference>
<feature type="transmembrane region" description="Helical" evidence="5">
    <location>
        <begin position="117"/>
        <end position="136"/>
    </location>
</feature>
<keyword evidence="2 5" id="KW-0812">Transmembrane</keyword>
<name>A0A411PMC8_9GAMM</name>
<keyword evidence="7" id="KW-0378">Hydrolase</keyword>
<dbReference type="PANTHER" id="PTHR43731:SF16">
    <property type="entry name" value="RHOMBOSORTASE"/>
    <property type="match status" value="1"/>
</dbReference>
<feature type="transmembrane region" description="Helical" evidence="5">
    <location>
        <begin position="180"/>
        <end position="197"/>
    </location>
</feature>
<dbReference type="NCBIfam" id="TIGR03902">
    <property type="entry name" value="rhom_GG_sort"/>
    <property type="match status" value="1"/>
</dbReference>
<keyword evidence="3 5" id="KW-1133">Transmembrane helix</keyword>
<feature type="domain" description="Peptidase S54 rhomboid" evidence="6">
    <location>
        <begin position="49"/>
        <end position="193"/>
    </location>
</feature>
<dbReference type="AlphaFoldDB" id="A0A411PMC8"/>
<dbReference type="Pfam" id="PF01694">
    <property type="entry name" value="Rhomboid"/>
    <property type="match status" value="1"/>
</dbReference>
<dbReference type="GO" id="GO:0004252">
    <property type="term" value="F:serine-type endopeptidase activity"/>
    <property type="evidence" value="ECO:0007669"/>
    <property type="project" value="InterPro"/>
</dbReference>
<dbReference type="InterPro" id="IPR023826">
    <property type="entry name" value="Rhom-like_SP_proteobac"/>
</dbReference>
<evidence type="ECO:0000256" key="2">
    <source>
        <dbReference type="ARBA" id="ARBA00022692"/>
    </source>
</evidence>
<dbReference type="RefSeq" id="WP_130603061.1">
    <property type="nucleotide sequence ID" value="NZ_CP036200.1"/>
</dbReference>
<evidence type="ECO:0000313" key="7">
    <source>
        <dbReference type="EMBL" id="QBF84697.1"/>
    </source>
</evidence>
<accession>A0A411PMC8</accession>
<sequence>MLGDKGASPYHVLILTSLICIVLFAMDIANFGFDVSNTLAYRRDKIEFWQVWRLVTGNFLHTNLWHLLMNLAGLWIIVFLHEIHYKHHVEKLVLLIFSLCLFEGVGLFFLYPDLNGFVGLSGILHGLFAFGAIMDVRKGFRSGYLLLIGVIMKVMYEQYFGSLQGMSSLIEARVATESHFVGLFVGIAIGLFWLPLANRFKRRNR</sequence>
<evidence type="ECO:0000256" key="4">
    <source>
        <dbReference type="ARBA" id="ARBA00023136"/>
    </source>
</evidence>
<dbReference type="EC" id="3.4.21.-" evidence="7"/>
<feature type="transmembrane region" description="Helical" evidence="5">
    <location>
        <begin position="143"/>
        <end position="160"/>
    </location>
</feature>
<evidence type="ECO:0000256" key="3">
    <source>
        <dbReference type="ARBA" id="ARBA00022989"/>
    </source>
</evidence>
<dbReference type="SUPFAM" id="SSF144091">
    <property type="entry name" value="Rhomboid-like"/>
    <property type="match status" value="1"/>
</dbReference>
<dbReference type="PANTHER" id="PTHR43731">
    <property type="entry name" value="RHOMBOID PROTEASE"/>
    <property type="match status" value="1"/>
</dbReference>
<feature type="transmembrane region" description="Helical" evidence="5">
    <location>
        <begin position="92"/>
        <end position="111"/>
    </location>
</feature>